<dbReference type="PROSITE" id="PS51450">
    <property type="entry name" value="LRR"/>
    <property type="match status" value="6"/>
</dbReference>
<organism evidence="4 5">
    <name type="scientific">Effrenium voratum</name>
    <dbReference type="NCBI Taxonomy" id="2562239"/>
    <lineage>
        <taxon>Eukaryota</taxon>
        <taxon>Sar</taxon>
        <taxon>Alveolata</taxon>
        <taxon>Dinophyceae</taxon>
        <taxon>Suessiales</taxon>
        <taxon>Symbiodiniaceae</taxon>
        <taxon>Effrenium</taxon>
    </lineage>
</organism>
<dbReference type="PANTHER" id="PTHR45973">
    <property type="entry name" value="PROTEIN PHOSPHATASE 1 REGULATORY SUBUNIT SDS22-RELATED"/>
    <property type="match status" value="1"/>
</dbReference>
<keyword evidence="5" id="KW-1185">Reference proteome</keyword>
<dbReference type="SMART" id="SM00365">
    <property type="entry name" value="LRR_SD22"/>
    <property type="match status" value="7"/>
</dbReference>
<gene>
    <name evidence="4" type="ORF">EVOR1521_LOCUS11870</name>
</gene>
<dbReference type="Proteomes" id="UP001178507">
    <property type="component" value="Unassembled WGS sequence"/>
</dbReference>
<dbReference type="InterPro" id="IPR001611">
    <property type="entry name" value="Leu-rich_rpt"/>
</dbReference>
<keyword evidence="1" id="KW-0433">Leucine-rich repeat</keyword>
<dbReference type="SUPFAM" id="SSF52058">
    <property type="entry name" value="L domain-like"/>
    <property type="match status" value="1"/>
</dbReference>
<dbReference type="PANTHER" id="PTHR45973:SF8">
    <property type="entry name" value="LEUCINE-RICH REPEAT-CONTAINING PROTEIN 49"/>
    <property type="match status" value="1"/>
</dbReference>
<evidence type="ECO:0008006" key="6">
    <source>
        <dbReference type="Google" id="ProtNLM"/>
    </source>
</evidence>
<proteinExistence type="predicted"/>
<dbReference type="Gene3D" id="3.80.10.10">
    <property type="entry name" value="Ribonuclease Inhibitor"/>
    <property type="match status" value="3"/>
</dbReference>
<accession>A0AA36ICK9</accession>
<keyword evidence="2" id="KW-0677">Repeat</keyword>
<dbReference type="InterPro" id="IPR032675">
    <property type="entry name" value="LRR_dom_sf"/>
</dbReference>
<dbReference type="AlphaFoldDB" id="A0AA36ICK9"/>
<dbReference type="InterPro" id="IPR050576">
    <property type="entry name" value="Cilia_flagella_integrity"/>
</dbReference>
<sequence length="614" mass="68428">MGEAGRDEEFERLCQLCRAQHLEHTAGLAIAMRSTGLAARRSAQARRRSPEHLHLDRRQLGRCPVLEEEGMLRLLNYQNNAITRIENLDGLPHLAFLDLYDNKIQHIESLDSCKNLRVLMLGKNQIQRLENLRNLEKLDVLDLHSNRIKEIQNIRHLKQLRVLNLAGNLLQQVTGLEGLSALVELNIRRNAITSLSGLERVPQLQRLFASHNHIVTQEGLRALSSMTNLREVSMDGNPVVEAAEVYRAHIASLCPALEILDNAKVDHKSLASPATAKASAALVAPEAADAPLEAPRPEKEKEIDRSASFDRRHLSSRSPHLVAHKRMTSREAAKGVTSLAVSSAGLAAGPKASFREELPKAPQEQKAGSMTSDEVLQAIKEQWADVLKKQCLMTRHGYVKRGQASELSIFGRGLDALEKIEYQTAVTSICFQYIMIGVLVNEVARLAKFQDLSSITFVQNEITSPQQLEAFQRLRLRSLTIKDNPICRGRANLRVNILRWLPQLRKIDELEVQDYERVEAQNLRDALPVVAAESPTNRKDTEDMVQQLLSHACEVDSRISAAHLHFEHAVEQAAACVIFVPVDVIKERLQVQLAYAHLAPGGLGGPPLRPTQGA</sequence>
<dbReference type="SMART" id="SM00369">
    <property type="entry name" value="LRR_TYP"/>
    <property type="match status" value="4"/>
</dbReference>
<dbReference type="Pfam" id="PF14580">
    <property type="entry name" value="LRR_9"/>
    <property type="match status" value="1"/>
</dbReference>
<feature type="region of interest" description="Disordered" evidence="3">
    <location>
        <begin position="352"/>
        <end position="372"/>
    </location>
</feature>
<comment type="caution">
    <text evidence="4">The sequence shown here is derived from an EMBL/GenBank/DDBJ whole genome shotgun (WGS) entry which is preliminary data.</text>
</comment>
<name>A0AA36ICK9_9DINO</name>
<evidence type="ECO:0000313" key="5">
    <source>
        <dbReference type="Proteomes" id="UP001178507"/>
    </source>
</evidence>
<evidence type="ECO:0000256" key="1">
    <source>
        <dbReference type="ARBA" id="ARBA00022614"/>
    </source>
</evidence>
<evidence type="ECO:0000256" key="2">
    <source>
        <dbReference type="ARBA" id="ARBA00022737"/>
    </source>
</evidence>
<dbReference type="InterPro" id="IPR003591">
    <property type="entry name" value="Leu-rich_rpt_typical-subtyp"/>
</dbReference>
<evidence type="ECO:0000313" key="4">
    <source>
        <dbReference type="EMBL" id="CAJ1385227.1"/>
    </source>
</evidence>
<protein>
    <recommendedName>
        <fullName evidence="6">Leucine-rich repeat-containing protein 49</fullName>
    </recommendedName>
</protein>
<dbReference type="EMBL" id="CAUJNA010001213">
    <property type="protein sequence ID" value="CAJ1385227.1"/>
    <property type="molecule type" value="Genomic_DNA"/>
</dbReference>
<feature type="region of interest" description="Disordered" evidence="3">
    <location>
        <begin position="287"/>
        <end position="329"/>
    </location>
</feature>
<evidence type="ECO:0000256" key="3">
    <source>
        <dbReference type="SAM" id="MobiDB-lite"/>
    </source>
</evidence>
<feature type="compositionally biased region" description="Basic and acidic residues" evidence="3">
    <location>
        <begin position="295"/>
        <end position="313"/>
    </location>
</feature>
<reference evidence="4" key="1">
    <citation type="submission" date="2023-08" db="EMBL/GenBank/DDBJ databases">
        <authorList>
            <person name="Chen Y."/>
            <person name="Shah S."/>
            <person name="Dougan E. K."/>
            <person name="Thang M."/>
            <person name="Chan C."/>
        </authorList>
    </citation>
    <scope>NUCLEOTIDE SEQUENCE</scope>
</reference>